<name>A0ABT7B695_9CYAN</name>
<evidence type="ECO:0000313" key="2">
    <source>
        <dbReference type="Proteomes" id="UP001235849"/>
    </source>
</evidence>
<proteinExistence type="predicted"/>
<sequence>MLSADDKQRLEVLGRKFKASKAPYHMMIDSLLSPDTTLLYMACLHDDGRITEDERELLEWFKQFSAQSAELSLSEQREMINSAFHGYYSYRHQGQKSKAVNIEAQEVQSKKSSVA</sequence>
<comment type="caution">
    <text evidence="1">The sequence shown here is derived from an EMBL/GenBank/DDBJ whole genome shotgun (WGS) entry which is preliminary data.</text>
</comment>
<reference evidence="1 2" key="1">
    <citation type="submission" date="2023-01" db="EMBL/GenBank/DDBJ databases">
        <title>Novel diversity within Roseofilum (Cyanobacteria; Desertifilaceae) from marine benthic mats with descriptions of four novel species.</title>
        <authorList>
            <person name="Wang Y."/>
            <person name="Berthold D.E."/>
            <person name="Hu J."/>
            <person name="Lefler F.W."/>
            <person name="Laughinghouse H.D. IV."/>
        </authorList>
    </citation>
    <scope>NUCLEOTIDE SEQUENCE [LARGE SCALE GENOMIC DNA]</scope>
    <source>
        <strain evidence="1 2">BLCC-M114</strain>
    </source>
</reference>
<dbReference type="EMBL" id="JAQOSO010000030">
    <property type="protein sequence ID" value="MDJ1173798.1"/>
    <property type="molecule type" value="Genomic_DNA"/>
</dbReference>
<gene>
    <name evidence="1" type="ORF">PMG25_06800</name>
</gene>
<organism evidence="1 2">
    <name type="scientific">Roseofilum capinflatum BLCC-M114</name>
    <dbReference type="NCBI Taxonomy" id="3022440"/>
    <lineage>
        <taxon>Bacteria</taxon>
        <taxon>Bacillati</taxon>
        <taxon>Cyanobacteriota</taxon>
        <taxon>Cyanophyceae</taxon>
        <taxon>Desertifilales</taxon>
        <taxon>Desertifilaceae</taxon>
        <taxon>Roseofilum</taxon>
        <taxon>Roseofilum capinflatum</taxon>
    </lineage>
</organism>
<evidence type="ECO:0000313" key="1">
    <source>
        <dbReference type="EMBL" id="MDJ1173798.1"/>
    </source>
</evidence>
<accession>A0ABT7B695</accession>
<protein>
    <recommendedName>
        <fullName evidence="3">TerB family tellurite resistance protein</fullName>
    </recommendedName>
</protein>
<evidence type="ECO:0008006" key="3">
    <source>
        <dbReference type="Google" id="ProtNLM"/>
    </source>
</evidence>
<dbReference type="RefSeq" id="WP_283766146.1">
    <property type="nucleotide sequence ID" value="NZ_JAQOSO010000030.1"/>
</dbReference>
<dbReference type="Proteomes" id="UP001235849">
    <property type="component" value="Unassembled WGS sequence"/>
</dbReference>
<keyword evidence="2" id="KW-1185">Reference proteome</keyword>